<dbReference type="EMBL" id="KZ155826">
    <property type="protein sequence ID" value="OUS44063.1"/>
    <property type="molecule type" value="Genomic_DNA"/>
</dbReference>
<dbReference type="Gene3D" id="1.25.40.10">
    <property type="entry name" value="Tetratricopeptide repeat domain"/>
    <property type="match status" value="1"/>
</dbReference>
<dbReference type="GO" id="GO:0051787">
    <property type="term" value="F:misfolded protein binding"/>
    <property type="evidence" value="ECO:0007669"/>
    <property type="project" value="TreeGrafter"/>
</dbReference>
<evidence type="ECO:0000256" key="3">
    <source>
        <dbReference type="ARBA" id="ARBA00022824"/>
    </source>
</evidence>
<dbReference type="SUPFAM" id="SSF46565">
    <property type="entry name" value="Chaperone J-domain"/>
    <property type="match status" value="1"/>
</dbReference>
<dbReference type="SMART" id="SM00271">
    <property type="entry name" value="DnaJ"/>
    <property type="match status" value="1"/>
</dbReference>
<name>A0A1Y5I7K4_OSTTA</name>
<dbReference type="GO" id="GO:0034975">
    <property type="term" value="P:protein folding in endoplasmic reticulum"/>
    <property type="evidence" value="ECO:0007669"/>
    <property type="project" value="TreeGrafter"/>
</dbReference>
<dbReference type="GO" id="GO:0005783">
    <property type="term" value="C:endoplasmic reticulum"/>
    <property type="evidence" value="ECO:0007669"/>
    <property type="project" value="UniProtKB-SubCell"/>
</dbReference>
<accession>A0A1Y5I7K4</accession>
<dbReference type="InterPro" id="IPR011990">
    <property type="entry name" value="TPR-like_helical_dom_sf"/>
</dbReference>
<comment type="subcellular location">
    <subcellularLocation>
        <location evidence="1">Endoplasmic reticulum</location>
    </subcellularLocation>
</comment>
<keyword evidence="2 5" id="KW-0732">Signal</keyword>
<reference evidence="7" key="1">
    <citation type="submission" date="2017-04" db="EMBL/GenBank/DDBJ databases">
        <title>Population genomics of picophytoplankton unveils novel chromosome hypervariability.</title>
        <authorList>
            <consortium name="DOE Joint Genome Institute"/>
            <person name="Blanc-Mathieu R."/>
            <person name="Krasovec M."/>
            <person name="Hebrard M."/>
            <person name="Yau S."/>
            <person name="Desgranges E."/>
            <person name="Martin J."/>
            <person name="Schackwitz W."/>
            <person name="Kuo A."/>
            <person name="Salin G."/>
            <person name="Donnadieu C."/>
            <person name="Desdevises Y."/>
            <person name="Sanchez-Ferandin S."/>
            <person name="Moreau H."/>
            <person name="Rivals E."/>
            <person name="Grigoriev I.V."/>
            <person name="Grimsley N."/>
            <person name="Eyre-Walker A."/>
            <person name="Piganeau G."/>
        </authorList>
    </citation>
    <scope>NUCLEOTIDE SEQUENCE [LARGE SCALE GENOMIC DNA]</scope>
    <source>
        <strain evidence="7">RCC 1115</strain>
    </source>
</reference>
<dbReference type="PANTHER" id="PTHR44140">
    <property type="entry name" value="LD25575P"/>
    <property type="match status" value="1"/>
</dbReference>
<dbReference type="InterPro" id="IPR051727">
    <property type="entry name" value="DnaJ_C3_Co-chaperones"/>
</dbReference>
<feature type="region of interest" description="Disordered" evidence="4">
    <location>
        <begin position="463"/>
        <end position="482"/>
    </location>
</feature>
<dbReference type="PROSITE" id="PS50076">
    <property type="entry name" value="DNAJ_2"/>
    <property type="match status" value="1"/>
</dbReference>
<dbReference type="Proteomes" id="UP000195557">
    <property type="component" value="Unassembled WGS sequence"/>
</dbReference>
<evidence type="ECO:0000259" key="6">
    <source>
        <dbReference type="PROSITE" id="PS50076"/>
    </source>
</evidence>
<dbReference type="eggNOG" id="KOG0714">
    <property type="taxonomic scope" value="Eukaryota"/>
</dbReference>
<dbReference type="AlphaFoldDB" id="A0A1Y5I7K4"/>
<evidence type="ECO:0000256" key="4">
    <source>
        <dbReference type="SAM" id="MobiDB-lite"/>
    </source>
</evidence>
<evidence type="ECO:0000256" key="5">
    <source>
        <dbReference type="SAM" id="SignalP"/>
    </source>
</evidence>
<feature type="chain" id="PRO_5012079643" description="J domain-containing protein" evidence="5">
    <location>
        <begin position="30"/>
        <end position="892"/>
    </location>
</feature>
<dbReference type="CDD" id="cd06257">
    <property type="entry name" value="DnaJ"/>
    <property type="match status" value="1"/>
</dbReference>
<sequence>MRARPLSALASRLVLLCAVLSARGTFVLAEPRCADDAQAYARATHALRRTATCASVFETIDSLRPLAESTCAETRRRSRRLRAELLGVGGRWEDALETLVRDDSGSSDGLVGKIKEMVASSFAIDRARERGDWRRAYALADASAKASACGGDPRTYQRRADAALELGMHGRAYVDAKTALALGGSVVEAFETMAVAMRALADSIERLTDADALALSCLRRSPENTVCLGVTKTVRGIFKRRRRAIEGEEAWDWDVALEALRELRNETIEEVRVDALVASCRVFGKRERARWKSGTMKAPARALAGALDACTDALGELMLRGDSSGEATANSYYARAWIRVLGANIDGASIDLAGLEALSSSWTLDIDALREAIEKAREANRQKDLYSILGLKREDAKGEDWLRVLKRAYRKLALLLHPDKNPVEDKEEAEEKFNELVRAYKVLSSETLRREYDETGKVSLEMDNTMNGDWSNDENREDKAGKDDFNTEEYVFRYDKRDIGADGRARGEWVHKQSGERFTGERDVRPEPEQREDVCTKRRGYCIAGRGGAEPAHSQHTSSVEQVVVKFHTQTTLPGDSVAARIVRNHFGLQIMEFLFVFDVNLPGDDFVSRTPRVTAKSRLRRLVRTLHAALVGGDTSSLLTSIIEERVVDLSISTESVRTIVDYVASAVAGQAQRSGSPHHTMNLLDGFASQATREMRRLGALGLNSDERTDAFVRVARNMVANPLVASRLLSPGDDSVDESHEVRSLDALWREDVSCRAFEEGDVLSYEMKLAESEDSDDVRSISAALDFETDSGLRLGSFPEAVDQFGFTAAAPSVNFRDVINQNGTNGWITRRVIIPRELFGATPSTWLVAASRIEAGRARVRIRDAKILNTIDSDLDIVHIFHSKHFL</sequence>
<feature type="compositionally biased region" description="Basic and acidic residues" evidence="4">
    <location>
        <begin position="473"/>
        <end position="482"/>
    </location>
</feature>
<dbReference type="InterPro" id="IPR001623">
    <property type="entry name" value="DnaJ_domain"/>
</dbReference>
<proteinExistence type="predicted"/>
<dbReference type="PANTHER" id="PTHR44140:SF2">
    <property type="entry name" value="LD25575P"/>
    <property type="match status" value="1"/>
</dbReference>
<evidence type="ECO:0000313" key="7">
    <source>
        <dbReference type="EMBL" id="OUS44063.1"/>
    </source>
</evidence>
<gene>
    <name evidence="7" type="ORF">BE221DRAFT_194216</name>
</gene>
<evidence type="ECO:0000256" key="1">
    <source>
        <dbReference type="ARBA" id="ARBA00004240"/>
    </source>
</evidence>
<dbReference type="Pfam" id="PF00226">
    <property type="entry name" value="DnaJ"/>
    <property type="match status" value="1"/>
</dbReference>
<evidence type="ECO:0000256" key="2">
    <source>
        <dbReference type="ARBA" id="ARBA00022729"/>
    </source>
</evidence>
<feature type="signal peptide" evidence="5">
    <location>
        <begin position="1"/>
        <end position="29"/>
    </location>
</feature>
<dbReference type="InterPro" id="IPR036869">
    <property type="entry name" value="J_dom_sf"/>
</dbReference>
<dbReference type="GO" id="GO:0051087">
    <property type="term" value="F:protein-folding chaperone binding"/>
    <property type="evidence" value="ECO:0007669"/>
    <property type="project" value="TreeGrafter"/>
</dbReference>
<dbReference type="Gene3D" id="1.10.287.110">
    <property type="entry name" value="DnaJ domain"/>
    <property type="match status" value="1"/>
</dbReference>
<feature type="domain" description="J" evidence="6">
    <location>
        <begin position="384"/>
        <end position="456"/>
    </location>
</feature>
<protein>
    <recommendedName>
        <fullName evidence="6">J domain-containing protein</fullName>
    </recommendedName>
</protein>
<organism evidence="7">
    <name type="scientific">Ostreococcus tauri</name>
    <name type="common">Marine green alga</name>
    <dbReference type="NCBI Taxonomy" id="70448"/>
    <lineage>
        <taxon>Eukaryota</taxon>
        <taxon>Viridiplantae</taxon>
        <taxon>Chlorophyta</taxon>
        <taxon>Mamiellophyceae</taxon>
        <taxon>Mamiellales</taxon>
        <taxon>Bathycoccaceae</taxon>
        <taxon>Ostreococcus</taxon>
    </lineage>
</organism>
<keyword evidence="3" id="KW-0256">Endoplasmic reticulum</keyword>